<dbReference type="EMBL" id="JBBWWQ010000003">
    <property type="protein sequence ID" value="KAK8951503.1"/>
    <property type="molecule type" value="Genomic_DNA"/>
</dbReference>
<evidence type="ECO:0008006" key="4">
    <source>
        <dbReference type="Google" id="ProtNLM"/>
    </source>
</evidence>
<keyword evidence="3" id="KW-1185">Reference proteome</keyword>
<name>A0AAP0BUV9_9ASPA</name>
<dbReference type="PANTHER" id="PTHR47286">
    <property type="entry name" value="F3I6.9 PROTEIN"/>
    <property type="match status" value="1"/>
</dbReference>
<evidence type="ECO:0000313" key="2">
    <source>
        <dbReference type="EMBL" id="KAK8951503.1"/>
    </source>
</evidence>
<evidence type="ECO:0000256" key="1">
    <source>
        <dbReference type="SAM" id="MobiDB-lite"/>
    </source>
</evidence>
<sequence>MTSEIQQTYYGWQHGEFSEQDVSQVPISISQAIDHGSISFGRFAVESLSWEKRSVFAHNERQEELEKFKSPGLVAQKKAYFEEYYKKIRALKAMQNLQTELSLEYGADGSISSQTGDDDEPAYPITRPIKMPESISQAIVEERSVEISFENVDVEPEYLKHVTATETFYLQGNCNNSLQMQMSDPESLAHSLSIGSSENIKLNEKNYAAKLTYKNDNVIETYSVPVDSPVLEKNKLNAPMPKENPTPAPLSKESATSARYISKTVHESMSERTKLSLGSKHLLQKTSDSTHIDLTLGNKTSCKPRSRDMPYVASHRSPTGLYNKVAVARTVSVSRERKGTILTDTKELIRSSKVLNRPGAGKFYTKGNLRVQEDTRVKATLNTVKNRALQSKSIGHGEFEMNLESKRKTGQKGETTEQLTSRSINLPSKNNPNLSGVAICKYGGSSCGDKSKKPRGNTTEKAPKWCQVSNRMETSTLTLLRNR</sequence>
<protein>
    <recommendedName>
        <fullName evidence="4">Protein WVD2-like 7</fullName>
    </recommendedName>
</protein>
<dbReference type="AlphaFoldDB" id="A0AAP0BUV9"/>
<comment type="caution">
    <text evidence="2">The sequence shown here is derived from an EMBL/GenBank/DDBJ whole genome shotgun (WGS) entry which is preliminary data.</text>
</comment>
<gene>
    <name evidence="2" type="ORF">KSP39_PZI004256</name>
</gene>
<feature type="region of interest" description="Disordered" evidence="1">
    <location>
        <begin position="295"/>
        <end position="315"/>
    </location>
</feature>
<evidence type="ECO:0000313" key="3">
    <source>
        <dbReference type="Proteomes" id="UP001418222"/>
    </source>
</evidence>
<organism evidence="2 3">
    <name type="scientific">Platanthera zijinensis</name>
    <dbReference type="NCBI Taxonomy" id="2320716"/>
    <lineage>
        <taxon>Eukaryota</taxon>
        <taxon>Viridiplantae</taxon>
        <taxon>Streptophyta</taxon>
        <taxon>Embryophyta</taxon>
        <taxon>Tracheophyta</taxon>
        <taxon>Spermatophyta</taxon>
        <taxon>Magnoliopsida</taxon>
        <taxon>Liliopsida</taxon>
        <taxon>Asparagales</taxon>
        <taxon>Orchidaceae</taxon>
        <taxon>Orchidoideae</taxon>
        <taxon>Orchideae</taxon>
        <taxon>Orchidinae</taxon>
        <taxon>Platanthera</taxon>
    </lineage>
</organism>
<feature type="region of interest" description="Disordered" evidence="1">
    <location>
        <begin position="236"/>
        <end position="256"/>
    </location>
</feature>
<reference evidence="2 3" key="1">
    <citation type="journal article" date="2022" name="Nat. Plants">
        <title>Genomes of leafy and leafless Platanthera orchids illuminate the evolution of mycoheterotrophy.</title>
        <authorList>
            <person name="Li M.H."/>
            <person name="Liu K.W."/>
            <person name="Li Z."/>
            <person name="Lu H.C."/>
            <person name="Ye Q.L."/>
            <person name="Zhang D."/>
            <person name="Wang J.Y."/>
            <person name="Li Y.F."/>
            <person name="Zhong Z.M."/>
            <person name="Liu X."/>
            <person name="Yu X."/>
            <person name="Liu D.K."/>
            <person name="Tu X.D."/>
            <person name="Liu B."/>
            <person name="Hao Y."/>
            <person name="Liao X.Y."/>
            <person name="Jiang Y.T."/>
            <person name="Sun W.H."/>
            <person name="Chen J."/>
            <person name="Chen Y.Q."/>
            <person name="Ai Y."/>
            <person name="Zhai J.W."/>
            <person name="Wu S.S."/>
            <person name="Zhou Z."/>
            <person name="Hsiao Y.Y."/>
            <person name="Wu W.L."/>
            <person name="Chen Y.Y."/>
            <person name="Lin Y.F."/>
            <person name="Hsu J.L."/>
            <person name="Li C.Y."/>
            <person name="Wang Z.W."/>
            <person name="Zhao X."/>
            <person name="Zhong W.Y."/>
            <person name="Ma X.K."/>
            <person name="Ma L."/>
            <person name="Huang J."/>
            <person name="Chen G.Z."/>
            <person name="Huang M.Z."/>
            <person name="Huang L."/>
            <person name="Peng D.H."/>
            <person name="Luo Y.B."/>
            <person name="Zou S.Q."/>
            <person name="Chen S.P."/>
            <person name="Lan S."/>
            <person name="Tsai W.C."/>
            <person name="Van de Peer Y."/>
            <person name="Liu Z.J."/>
        </authorList>
    </citation>
    <scope>NUCLEOTIDE SEQUENCE [LARGE SCALE GENOMIC DNA]</scope>
    <source>
        <strain evidence="2">Lor287</strain>
    </source>
</reference>
<proteinExistence type="predicted"/>
<feature type="region of interest" description="Disordered" evidence="1">
    <location>
        <begin position="406"/>
        <end position="430"/>
    </location>
</feature>
<dbReference type="Proteomes" id="UP001418222">
    <property type="component" value="Unassembled WGS sequence"/>
</dbReference>
<accession>A0AAP0BUV9</accession>
<feature type="compositionally biased region" description="Polar residues" evidence="1">
    <location>
        <begin position="412"/>
        <end position="430"/>
    </location>
</feature>
<dbReference type="PANTHER" id="PTHR47286:SF2">
    <property type="entry name" value="F3I6.9 PROTEIN"/>
    <property type="match status" value="1"/>
</dbReference>